<dbReference type="Pfam" id="PF11858">
    <property type="entry name" value="DUF3378"/>
    <property type="match status" value="1"/>
</dbReference>
<dbReference type="InterPro" id="IPR024568">
    <property type="entry name" value="RNase_HIII_N"/>
</dbReference>
<dbReference type="PANTHER" id="PTHR10954:SF23">
    <property type="entry name" value="RIBONUCLEASE"/>
    <property type="match status" value="1"/>
</dbReference>
<evidence type="ECO:0000313" key="18">
    <source>
        <dbReference type="Proteomes" id="UP001597218"/>
    </source>
</evidence>
<evidence type="ECO:0000256" key="9">
    <source>
        <dbReference type="ARBA" id="ARBA00022722"/>
    </source>
</evidence>
<organism evidence="17 18">
    <name type="scientific">Sporosarcina siberiensis</name>
    <dbReference type="NCBI Taxonomy" id="1365606"/>
    <lineage>
        <taxon>Bacteria</taxon>
        <taxon>Bacillati</taxon>
        <taxon>Bacillota</taxon>
        <taxon>Bacilli</taxon>
        <taxon>Bacillales</taxon>
        <taxon>Caryophanaceae</taxon>
        <taxon>Sporosarcina</taxon>
    </lineage>
</organism>
<dbReference type="NCBIfam" id="TIGR00716">
    <property type="entry name" value="rnhC"/>
    <property type="match status" value="1"/>
</dbReference>
<comment type="cofactor">
    <cofactor evidence="2">
        <name>Mg(2+)</name>
        <dbReference type="ChEBI" id="CHEBI:18420"/>
    </cofactor>
</comment>
<dbReference type="Pfam" id="PF01351">
    <property type="entry name" value="RNase_HII"/>
    <property type="match status" value="1"/>
</dbReference>
<comment type="function">
    <text evidence="3 14">Endonuclease that specifically degrades the RNA of RNA-DNA hybrids.</text>
</comment>
<comment type="catalytic activity">
    <reaction evidence="1 14 15">
        <text>Endonucleolytic cleavage to 5'-phosphomonoester.</text>
        <dbReference type="EC" id="3.1.26.4"/>
    </reaction>
</comment>
<keyword evidence="12 14" id="KW-0378">Hydrolase</keyword>
<comment type="caution">
    <text evidence="17">The sequence shown here is derived from an EMBL/GenBank/DDBJ whole genome shotgun (WGS) entry which is preliminary data.</text>
</comment>
<evidence type="ECO:0000256" key="1">
    <source>
        <dbReference type="ARBA" id="ARBA00000077"/>
    </source>
</evidence>
<keyword evidence="11 14" id="KW-0255">Endonuclease</keyword>
<evidence type="ECO:0000256" key="6">
    <source>
        <dbReference type="ARBA" id="ARBA00012180"/>
    </source>
</evidence>
<name>A0ABW4SD68_9BACL</name>
<evidence type="ECO:0000256" key="8">
    <source>
        <dbReference type="ARBA" id="ARBA00022490"/>
    </source>
</evidence>
<evidence type="ECO:0000313" key="17">
    <source>
        <dbReference type="EMBL" id="MFD1927216.1"/>
    </source>
</evidence>
<proteinExistence type="inferred from homology"/>
<dbReference type="PANTHER" id="PTHR10954">
    <property type="entry name" value="RIBONUCLEASE H2 SUBUNIT A"/>
    <property type="match status" value="1"/>
</dbReference>
<evidence type="ECO:0000256" key="7">
    <source>
        <dbReference type="ARBA" id="ARBA00021407"/>
    </source>
</evidence>
<dbReference type="InterPro" id="IPR024567">
    <property type="entry name" value="RNase_HII/HIII_dom"/>
</dbReference>
<dbReference type="InterPro" id="IPR012295">
    <property type="entry name" value="TBP_dom_sf"/>
</dbReference>
<keyword evidence="10 14" id="KW-0479">Metal-binding</keyword>
<dbReference type="Gene3D" id="3.30.420.10">
    <property type="entry name" value="Ribonuclease H-like superfamily/Ribonuclease H"/>
    <property type="match status" value="1"/>
</dbReference>
<dbReference type="CDD" id="cd06590">
    <property type="entry name" value="RNase_HII_bacteria_HIII_like"/>
    <property type="match status" value="1"/>
</dbReference>
<accession>A0ABW4SD68</accession>
<dbReference type="RefSeq" id="WP_381535867.1">
    <property type="nucleotide sequence ID" value="NZ_JBHUGI010000006.1"/>
</dbReference>
<keyword evidence="13 14" id="KW-0460">Magnesium</keyword>
<dbReference type="PIRSF" id="PIRSF037748">
    <property type="entry name" value="RnhC"/>
    <property type="match status" value="1"/>
</dbReference>
<dbReference type="SUPFAM" id="SSF53098">
    <property type="entry name" value="Ribonuclease H-like"/>
    <property type="match status" value="1"/>
</dbReference>
<evidence type="ECO:0000256" key="13">
    <source>
        <dbReference type="ARBA" id="ARBA00022842"/>
    </source>
</evidence>
<feature type="binding site" evidence="14 15">
    <location>
        <position position="202"/>
    </location>
    <ligand>
        <name>a divalent metal cation</name>
        <dbReference type="ChEBI" id="CHEBI:60240"/>
    </ligand>
</feature>
<dbReference type="Gene3D" id="3.30.310.10">
    <property type="entry name" value="TATA-Binding Protein"/>
    <property type="match status" value="1"/>
</dbReference>
<keyword evidence="9 14" id="KW-0540">Nuclease</keyword>
<comment type="similarity">
    <text evidence="5 14">Belongs to the RNase HII family. RnhC subfamily.</text>
</comment>
<evidence type="ECO:0000256" key="11">
    <source>
        <dbReference type="ARBA" id="ARBA00022759"/>
    </source>
</evidence>
<evidence type="ECO:0000256" key="12">
    <source>
        <dbReference type="ARBA" id="ARBA00022801"/>
    </source>
</evidence>
<dbReference type="Proteomes" id="UP001597218">
    <property type="component" value="Unassembled WGS sequence"/>
</dbReference>
<evidence type="ECO:0000256" key="5">
    <source>
        <dbReference type="ARBA" id="ARBA00008378"/>
    </source>
</evidence>
<evidence type="ECO:0000256" key="3">
    <source>
        <dbReference type="ARBA" id="ARBA00004065"/>
    </source>
</evidence>
<evidence type="ECO:0000256" key="2">
    <source>
        <dbReference type="ARBA" id="ARBA00001946"/>
    </source>
</evidence>
<dbReference type="EC" id="3.1.26.4" evidence="6 14"/>
<dbReference type="InterPro" id="IPR036397">
    <property type="entry name" value="RNaseH_sf"/>
</dbReference>
<protein>
    <recommendedName>
        <fullName evidence="7 14">Ribonuclease HIII</fullName>
        <shortName evidence="14">RNase HIII</shortName>
        <ecNumber evidence="6 14">3.1.26.4</ecNumber>
    </recommendedName>
</protein>
<sequence length="311" mass="34261">MTNQVLILDEKGIKDIITHYSISKIVRNAPGVVFAAKLPDTSITVYKSKKVLFQGSGAAREATRWGVAQNKTGTETVQTKGDLLPKNFATYSVIGSDETGTGDFFGPVTVAACFVRADQIELIKELGVKDSKQLNDDLMRKIAPDLQATLIHSVLTLKNDKYNNVQEKGWSQGKIKALLHNQALKHVLTKMGNEKPDYILIDQFAERGIYYNHIKEEQEIIRENVLFSTKAEGLHVAVAAASIIARVAFLEEMDNLSKIAGMTLPKGAGAKVDEIAARILLKDGEAKLKSLTKWHFANAKKAQAIANKKRM</sequence>
<dbReference type="InterPro" id="IPR004641">
    <property type="entry name" value="RNase_HIII"/>
</dbReference>
<dbReference type="EMBL" id="JBHUGI010000006">
    <property type="protein sequence ID" value="MFD1927216.1"/>
    <property type="molecule type" value="Genomic_DNA"/>
</dbReference>
<reference evidence="18" key="1">
    <citation type="journal article" date="2019" name="Int. J. Syst. Evol. Microbiol.">
        <title>The Global Catalogue of Microorganisms (GCM) 10K type strain sequencing project: providing services to taxonomists for standard genome sequencing and annotation.</title>
        <authorList>
            <consortium name="The Broad Institute Genomics Platform"/>
            <consortium name="The Broad Institute Genome Sequencing Center for Infectious Disease"/>
            <person name="Wu L."/>
            <person name="Ma J."/>
        </authorList>
    </citation>
    <scope>NUCLEOTIDE SEQUENCE [LARGE SCALE GENOMIC DNA]</scope>
    <source>
        <strain evidence="18">CGMCC 4.7177</strain>
    </source>
</reference>
<dbReference type="PROSITE" id="PS51975">
    <property type="entry name" value="RNASE_H_2"/>
    <property type="match status" value="1"/>
</dbReference>
<keyword evidence="18" id="KW-1185">Reference proteome</keyword>
<dbReference type="CDD" id="cd14796">
    <property type="entry name" value="RNAse_HIII_N"/>
    <property type="match status" value="1"/>
</dbReference>
<evidence type="ECO:0000256" key="15">
    <source>
        <dbReference type="PROSITE-ProRule" id="PRU01319"/>
    </source>
</evidence>
<feature type="binding site" evidence="14 15">
    <location>
        <position position="97"/>
    </location>
    <ligand>
        <name>a divalent metal cation</name>
        <dbReference type="ChEBI" id="CHEBI:60240"/>
    </ligand>
</feature>
<dbReference type="InterPro" id="IPR012337">
    <property type="entry name" value="RNaseH-like_sf"/>
</dbReference>
<feature type="domain" description="RNase H type-2" evidence="16">
    <location>
        <begin position="91"/>
        <end position="308"/>
    </location>
</feature>
<comment type="cofactor">
    <cofactor evidence="14 15">
        <name>Mn(2+)</name>
        <dbReference type="ChEBI" id="CHEBI:29035"/>
    </cofactor>
    <cofactor evidence="14 15">
        <name>Mg(2+)</name>
        <dbReference type="ChEBI" id="CHEBI:18420"/>
    </cofactor>
    <text evidence="14 15">Manganese or magnesium. Binds 1 divalent metal ion per monomer in the absence of substrate. May bind a second metal ion after substrate binding.</text>
</comment>
<evidence type="ECO:0000256" key="10">
    <source>
        <dbReference type="ARBA" id="ARBA00022723"/>
    </source>
</evidence>
<feature type="binding site" evidence="14 15">
    <location>
        <position position="98"/>
    </location>
    <ligand>
        <name>a divalent metal cation</name>
        <dbReference type="ChEBI" id="CHEBI:60240"/>
    </ligand>
</feature>
<evidence type="ECO:0000256" key="4">
    <source>
        <dbReference type="ARBA" id="ARBA00004496"/>
    </source>
</evidence>
<evidence type="ECO:0000259" key="16">
    <source>
        <dbReference type="PROSITE" id="PS51975"/>
    </source>
</evidence>
<evidence type="ECO:0000256" key="14">
    <source>
        <dbReference type="HAMAP-Rule" id="MF_00053"/>
    </source>
</evidence>
<dbReference type="HAMAP" id="MF_00053">
    <property type="entry name" value="RNase_HIII"/>
    <property type="match status" value="1"/>
</dbReference>
<dbReference type="InterPro" id="IPR001352">
    <property type="entry name" value="RNase_HII/HIII"/>
</dbReference>
<gene>
    <name evidence="14 17" type="primary">rnhC</name>
    <name evidence="17" type="ORF">ACFSFY_03960</name>
</gene>
<keyword evidence="8 14" id="KW-0963">Cytoplasm</keyword>
<comment type="subcellular location">
    <subcellularLocation>
        <location evidence="4 14">Cytoplasm</location>
    </subcellularLocation>
</comment>